<protein>
    <recommendedName>
        <fullName evidence="6">FAD-binding domain-containing protein</fullName>
    </recommendedName>
</protein>
<dbReference type="PANTHER" id="PTHR43747">
    <property type="entry name" value="FAD-BINDING PROTEIN"/>
    <property type="match status" value="1"/>
</dbReference>
<evidence type="ECO:0008006" key="6">
    <source>
        <dbReference type="Google" id="ProtNLM"/>
    </source>
</evidence>
<dbReference type="PANTHER" id="PTHR43747:SF5">
    <property type="entry name" value="FAD-BINDING DOMAIN-CONTAINING PROTEIN"/>
    <property type="match status" value="1"/>
</dbReference>
<dbReference type="KEGG" id="mgr:MGG_10241"/>
<keyword evidence="2" id="KW-0560">Oxidoreductase</keyword>
<evidence type="ECO:0000313" key="4">
    <source>
        <dbReference type="EMBL" id="KYQ30540.1"/>
    </source>
</evidence>
<dbReference type="RefSeq" id="XP_016846044.1">
    <property type="nucleotide sequence ID" value="XM_016990500.1"/>
</dbReference>
<evidence type="ECO:0000256" key="3">
    <source>
        <dbReference type="ARBA" id="ARBA00023033"/>
    </source>
</evidence>
<dbReference type="InterPro" id="IPR036188">
    <property type="entry name" value="FAD/NAD-bd_sf"/>
</dbReference>
<dbReference type="eggNOG" id="ENOG502RRAN">
    <property type="taxonomic scope" value="Eukaryota"/>
</dbReference>
<gene>
    <name evidence="4" type="ORF">MGG_10241</name>
</gene>
<dbReference type="GeneID" id="2681840"/>
<comment type="similarity">
    <text evidence="1">Belongs to the flavin-dependent halogenase family.</text>
</comment>
<dbReference type="VEuPathDB" id="FungiDB:MGG_10241"/>
<evidence type="ECO:0000313" key="5">
    <source>
        <dbReference type="Proteomes" id="UP000009058"/>
    </source>
</evidence>
<organism evidence="4 5">
    <name type="scientific">Pyricularia oryzae (strain 70-15 / ATCC MYA-4617 / FGSC 8958)</name>
    <name type="common">Rice blast fungus</name>
    <name type="synonym">Magnaporthe oryzae</name>
    <dbReference type="NCBI Taxonomy" id="242507"/>
    <lineage>
        <taxon>Eukaryota</taxon>
        <taxon>Fungi</taxon>
        <taxon>Dikarya</taxon>
        <taxon>Ascomycota</taxon>
        <taxon>Pezizomycotina</taxon>
        <taxon>Sordariomycetes</taxon>
        <taxon>Sordariomycetidae</taxon>
        <taxon>Magnaporthales</taxon>
        <taxon>Pyriculariaceae</taxon>
        <taxon>Pyricularia</taxon>
    </lineage>
</organism>
<name>A0A151V4N8_PYRO7</name>
<dbReference type="InParanoid" id="A0A151V4N8"/>
<sequence>MAAAAPTPRFTFTERAEAGNLSEPEILNSANPAGAEIPNESDVVVAGGGIHGLIYAIHAARHNPGNVKISVVEKGTKPGYKIGESTLPLFAMWCKMNGLTAEHLLRIFGVKDGLCFYFLDRNDPARCTDFLINGTPGLYLSGYQLERPISELLFTLMAQRSGVNVYHGKTVDFGGSKVQGGLGNSSIKVGQSKGLGDKVVDVNSSLLIDATGRFRQYASKKAPLHRFEGFNTDAFWGYFTYPEDESKIPFRLYEGCHTNHLCFPEGWFWVIRILSWQGNPTAKLMDMLTYLLDCADAGVPGDQIPSTDELAKMFGLKYRWVTSIGVAARNDVKYPEDLSSYGSTEAEQKFYYFVRKYPLINEFMTHFTLIEDLYGPKTTWFVRKTLTYQSPVVSGDGWLAIGDACGFTNPLLSPGINANMSTSTYAAELTHAAFDAARQATDPSAAEQSIRQTFAPYDGFTRELIPALDKMNRFQYVCFRDPRLGPQVSCIWQNLASVLAGYGSMQGRFTLTRDTFLRYATNWRWGSKVPEWDRVADNTIRLLGPIPLDEEVPDATVREVIDFCNGVKNEVIASRELNVRWSGMFRCYDAQLQYREDKVDNDGFMCQCSQCSSWLVRRPDWRRCFSCGMERSEQESIVLWNPPVAA</sequence>
<keyword evidence="5" id="KW-1185">Reference proteome</keyword>
<keyword evidence="3" id="KW-0503">Monooxygenase</keyword>
<dbReference type="SUPFAM" id="SSF51905">
    <property type="entry name" value="FAD/NAD(P)-binding domain"/>
    <property type="match status" value="1"/>
</dbReference>
<proteinExistence type="inferred from homology"/>
<dbReference type="GO" id="GO:0004497">
    <property type="term" value="F:monooxygenase activity"/>
    <property type="evidence" value="ECO:0007669"/>
    <property type="project" value="UniProtKB-KW"/>
</dbReference>
<dbReference type="InterPro" id="IPR050816">
    <property type="entry name" value="Flavin-dep_Halogenase_NPB"/>
</dbReference>
<dbReference type="Gene3D" id="3.50.50.60">
    <property type="entry name" value="FAD/NAD(P)-binding domain"/>
    <property type="match status" value="1"/>
</dbReference>
<reference evidence="4 5" key="1">
    <citation type="journal article" date="2005" name="Nature">
        <title>The genome sequence of the rice blast fungus Magnaporthe grisea.</title>
        <authorList>
            <person name="Dean R.A."/>
            <person name="Talbot N.J."/>
            <person name="Ebbole D.J."/>
            <person name="Farman M.L."/>
            <person name="Mitchell T.K."/>
            <person name="Orbach M.J."/>
            <person name="Thon M."/>
            <person name="Kulkarni R."/>
            <person name="Xu J.R."/>
            <person name="Pan H."/>
            <person name="Read N.D."/>
            <person name="Lee Y.H."/>
            <person name="Carbone I."/>
            <person name="Brown D."/>
            <person name="Oh Y.Y."/>
            <person name="Donofrio N."/>
            <person name="Jeong J.S."/>
            <person name="Soanes D.M."/>
            <person name="Djonovic S."/>
            <person name="Kolomiets E."/>
            <person name="Rehmeyer C."/>
            <person name="Li W."/>
            <person name="Harding M."/>
            <person name="Kim S."/>
            <person name="Lebrun M.H."/>
            <person name="Bohnert H."/>
            <person name="Coughlan S."/>
            <person name="Butler J."/>
            <person name="Calvo S."/>
            <person name="Ma L.J."/>
            <person name="Nicol R."/>
            <person name="Purcell S."/>
            <person name="Nusbaum C."/>
            <person name="Galagan J.E."/>
            <person name="Birren B.W."/>
        </authorList>
    </citation>
    <scope>NUCLEOTIDE SEQUENCE [LARGE SCALE GENOMIC DNA]</scope>
    <source>
        <strain evidence="5">70-15 / ATCC MYA-4617 / FGSC 8958</strain>
    </source>
</reference>
<dbReference type="AlphaFoldDB" id="A0A151V4N8"/>
<dbReference type="Proteomes" id="UP000009058">
    <property type="component" value="Unassembled WGS sequence"/>
</dbReference>
<dbReference type="InterPro" id="IPR006905">
    <property type="entry name" value="Flavin_halogenase"/>
</dbReference>
<dbReference type="OrthoDB" id="5278911at2759"/>
<dbReference type="Pfam" id="PF04820">
    <property type="entry name" value="Trp_halogenase"/>
    <property type="match status" value="1"/>
</dbReference>
<dbReference type="EMBL" id="JH165178">
    <property type="protein sequence ID" value="KYQ30540.1"/>
    <property type="molecule type" value="Genomic_DNA"/>
</dbReference>
<evidence type="ECO:0000256" key="2">
    <source>
        <dbReference type="ARBA" id="ARBA00023002"/>
    </source>
</evidence>
<evidence type="ECO:0000256" key="1">
    <source>
        <dbReference type="ARBA" id="ARBA00005706"/>
    </source>
</evidence>
<dbReference type="OMA" id="GPGTTWY"/>
<accession>A0A151V4N8</accession>
<dbReference type="STRING" id="242507.A0A151V4N8"/>
<dbReference type="SMR" id="A0A151V4N8"/>